<geneLocation type="plasmid" evidence="1 2">
    <name>unnamed1</name>
</geneLocation>
<dbReference type="Proteomes" id="UP000013243">
    <property type="component" value="Plasmid unnamed1"/>
</dbReference>
<keyword evidence="1" id="KW-0614">Plasmid</keyword>
<evidence type="ECO:0000313" key="2">
    <source>
        <dbReference type="Proteomes" id="UP000013243"/>
    </source>
</evidence>
<dbReference type="AlphaFoldDB" id="A0A1B1A8D6"/>
<proteinExistence type="predicted"/>
<dbReference type="InterPro" id="IPR029058">
    <property type="entry name" value="AB_hydrolase_fold"/>
</dbReference>
<dbReference type="KEGG" id="rmb:K529_018900"/>
<dbReference type="RefSeq" id="WP_046002550.1">
    <property type="nucleotide sequence ID" value="NZ_CP015231.1"/>
</dbReference>
<accession>A0A1B1A8D6</accession>
<gene>
    <name evidence="1" type="ORF">K529_018900</name>
</gene>
<dbReference type="Gene3D" id="3.40.50.1820">
    <property type="entry name" value="alpha/beta hydrolase"/>
    <property type="match status" value="1"/>
</dbReference>
<name>A0A1B1A8D6_9RHOB</name>
<dbReference type="OrthoDB" id="332706at2"/>
<protein>
    <submittedName>
        <fullName evidence="1">Uncharacterized protein</fullName>
    </submittedName>
</protein>
<evidence type="ECO:0000313" key="1">
    <source>
        <dbReference type="EMBL" id="ANP42834.1"/>
    </source>
</evidence>
<dbReference type="GeneID" id="28251948"/>
<reference evidence="1 2" key="1">
    <citation type="journal article" date="2016" name="ISME J.">
        <title>Global occurrence and heterogeneity of the Roseobacter-clade species Ruegeria mobilis.</title>
        <authorList>
            <person name="Sonnenschein E."/>
            <person name="Gram L."/>
        </authorList>
    </citation>
    <scope>NUCLEOTIDE SEQUENCE [LARGE SCALE GENOMIC DNA]</scope>
    <source>
        <strain evidence="1 2">F1926</strain>
        <plasmid evidence="1 2">unnamed1</plasmid>
    </source>
</reference>
<sequence length="289" mass="31330">MKHLSTTVLKDCTRISAAIDRVVAPTPAGRLRAFVLHPTHDAGRAPLVVLHGISRNAKELARLFAPEAARTGRRIVVPHFTPNRWPHFQRPCRAARPDVALAGLMDFLATQDAAYARPAQICGHSGGAQLAHRFAMLYPNRVARLSLVAAGWYCLPDDRMAYPYGLGESGDRHSALWVRRHRAGLARFLSIPTEILVGDSDTDRDESLRQTPDLDVVQGTTRVARAATYAEALRTAASQAGVSADVTLTALPGVQHDVAQAIRVAGLARHVAGPDLFPFAQAVRPFPTI</sequence>
<dbReference type="EMBL" id="CP015231">
    <property type="protein sequence ID" value="ANP42834.1"/>
    <property type="molecule type" value="Genomic_DNA"/>
</dbReference>
<dbReference type="SUPFAM" id="SSF53474">
    <property type="entry name" value="alpha/beta-Hydrolases"/>
    <property type="match status" value="1"/>
</dbReference>
<organism evidence="1 2">
    <name type="scientific">Tritonibacter mobilis F1926</name>
    <dbReference type="NCBI Taxonomy" id="1265309"/>
    <lineage>
        <taxon>Bacteria</taxon>
        <taxon>Pseudomonadati</taxon>
        <taxon>Pseudomonadota</taxon>
        <taxon>Alphaproteobacteria</taxon>
        <taxon>Rhodobacterales</taxon>
        <taxon>Paracoccaceae</taxon>
        <taxon>Tritonibacter</taxon>
    </lineage>
</organism>